<sequence length="461" mass="49619">MTPQIRARGYGWRHAGRAKPALANIDLEIERGERILILGTSGAGKSTLLGAIAGVLGSSEDGEAAGELEVRDRVGLVLQDPDSQAVSAQVGDDIAFGLENLSVPPDEMWPRVRRALELVGLDLPLHHLTKELSGGQRQRLALAGVLAMQPGIIALDEPTANIDPDSVPDLVAATAQAVAETHATLLVVEHRVAEWLPLIERVIVLGDAGLIVDGPRDVVLAEHGDELREHGIWIPGPAPVLPQAQAIPEHPDTLIEGVELSLGWPGSPAVRSDMNVALPVGHGVCITGKNGSGKSTLALALGGLLPPQAGHVIAHPRLRGSLSEPSPYRWRSRELCQRIGSVFQNPEHQFLCRTVREELAFGETPKTRVDELLTRLRLEHLAEANPFTLSGGEKRRLSVATALTHAPQLLILDEPTFGQDRRTFSEVVHLLDELCREGTTVCTITHDPLVVQALGEQEIRL</sequence>
<dbReference type="InterPro" id="IPR003593">
    <property type="entry name" value="AAA+_ATPase"/>
</dbReference>
<dbReference type="PANTHER" id="PTHR43553:SF24">
    <property type="entry name" value="ENERGY-COUPLING FACTOR TRANSPORTER ATP-BINDING PROTEIN ECFA1"/>
    <property type="match status" value="1"/>
</dbReference>
<keyword evidence="3" id="KW-0547">Nucleotide-binding</keyword>
<evidence type="ECO:0000259" key="5">
    <source>
        <dbReference type="PROSITE" id="PS50893"/>
    </source>
</evidence>
<keyword evidence="4 6" id="KW-0067">ATP-binding</keyword>
<dbReference type="Gene3D" id="3.40.50.300">
    <property type="entry name" value="P-loop containing nucleotide triphosphate hydrolases"/>
    <property type="match status" value="2"/>
</dbReference>
<name>A0A7H0SL86_9CORY</name>
<keyword evidence="2" id="KW-0813">Transport</keyword>
<dbReference type="AlphaFoldDB" id="A0A7H0SL86"/>
<dbReference type="GO" id="GO:0016887">
    <property type="term" value="F:ATP hydrolysis activity"/>
    <property type="evidence" value="ECO:0007669"/>
    <property type="project" value="InterPro"/>
</dbReference>
<reference evidence="6 7" key="1">
    <citation type="submission" date="2019-12" db="EMBL/GenBank/DDBJ databases">
        <title>Corynebacterium sp. nov., isolated from feces of the Anser Albifrons in China.</title>
        <authorList>
            <person name="Liu Q."/>
        </authorList>
    </citation>
    <scope>NUCLEOTIDE SEQUENCE [LARGE SCALE GENOMIC DNA]</scope>
    <source>
        <strain evidence="6 7">4H37-19</strain>
    </source>
</reference>
<dbReference type="EMBL" id="CP046884">
    <property type="protein sequence ID" value="QNQ89311.1"/>
    <property type="molecule type" value="Genomic_DNA"/>
</dbReference>
<dbReference type="PROSITE" id="PS00211">
    <property type="entry name" value="ABC_TRANSPORTER_1"/>
    <property type="match status" value="2"/>
</dbReference>
<dbReference type="KEGG" id="cpoy:GP475_00690"/>
<evidence type="ECO:0000313" key="6">
    <source>
        <dbReference type="EMBL" id="QNQ89311.1"/>
    </source>
</evidence>
<dbReference type="Proteomes" id="UP000516320">
    <property type="component" value="Chromosome"/>
</dbReference>
<dbReference type="InterPro" id="IPR015856">
    <property type="entry name" value="ABC_transpr_CbiO/EcfA_su"/>
</dbReference>
<dbReference type="PROSITE" id="PS50893">
    <property type="entry name" value="ABC_TRANSPORTER_2"/>
    <property type="match status" value="2"/>
</dbReference>
<evidence type="ECO:0000256" key="4">
    <source>
        <dbReference type="ARBA" id="ARBA00022840"/>
    </source>
</evidence>
<dbReference type="RefSeq" id="WP_187974766.1">
    <property type="nucleotide sequence ID" value="NZ_CP046884.1"/>
</dbReference>
<dbReference type="InterPro" id="IPR027417">
    <property type="entry name" value="P-loop_NTPase"/>
</dbReference>
<dbReference type="GO" id="GO:0042626">
    <property type="term" value="F:ATPase-coupled transmembrane transporter activity"/>
    <property type="evidence" value="ECO:0007669"/>
    <property type="project" value="TreeGrafter"/>
</dbReference>
<keyword evidence="7" id="KW-1185">Reference proteome</keyword>
<evidence type="ECO:0000313" key="7">
    <source>
        <dbReference type="Proteomes" id="UP000516320"/>
    </source>
</evidence>
<evidence type="ECO:0000256" key="1">
    <source>
        <dbReference type="ARBA" id="ARBA00005417"/>
    </source>
</evidence>
<dbReference type="GO" id="GO:0005524">
    <property type="term" value="F:ATP binding"/>
    <property type="evidence" value="ECO:0007669"/>
    <property type="project" value="UniProtKB-KW"/>
</dbReference>
<dbReference type="GO" id="GO:0043190">
    <property type="term" value="C:ATP-binding cassette (ABC) transporter complex"/>
    <property type="evidence" value="ECO:0007669"/>
    <property type="project" value="TreeGrafter"/>
</dbReference>
<dbReference type="SMART" id="SM00382">
    <property type="entry name" value="AAA"/>
    <property type="match status" value="2"/>
</dbReference>
<dbReference type="PANTHER" id="PTHR43553">
    <property type="entry name" value="HEAVY METAL TRANSPORTER"/>
    <property type="match status" value="1"/>
</dbReference>
<dbReference type="CDD" id="cd03225">
    <property type="entry name" value="ABC_cobalt_CbiO_domain1"/>
    <property type="match status" value="2"/>
</dbReference>
<dbReference type="InterPro" id="IPR050095">
    <property type="entry name" value="ECF_ABC_transporter_ATP-bd"/>
</dbReference>
<dbReference type="InterPro" id="IPR003439">
    <property type="entry name" value="ABC_transporter-like_ATP-bd"/>
</dbReference>
<gene>
    <name evidence="6" type="ORF">GP475_00690</name>
</gene>
<evidence type="ECO:0000256" key="3">
    <source>
        <dbReference type="ARBA" id="ARBA00022741"/>
    </source>
</evidence>
<comment type="similarity">
    <text evidence="1">Belongs to the ABC transporter superfamily.</text>
</comment>
<feature type="domain" description="ABC transporter" evidence="5">
    <location>
        <begin position="255"/>
        <end position="461"/>
    </location>
</feature>
<feature type="domain" description="ABC transporter" evidence="5">
    <location>
        <begin position="5"/>
        <end position="232"/>
    </location>
</feature>
<dbReference type="SUPFAM" id="SSF52540">
    <property type="entry name" value="P-loop containing nucleoside triphosphate hydrolases"/>
    <property type="match status" value="2"/>
</dbReference>
<dbReference type="InterPro" id="IPR017871">
    <property type="entry name" value="ABC_transporter-like_CS"/>
</dbReference>
<accession>A0A7H0SL86</accession>
<protein>
    <submittedName>
        <fullName evidence="6">ATP-binding cassette domain-containing protein</fullName>
    </submittedName>
</protein>
<dbReference type="Pfam" id="PF00005">
    <property type="entry name" value="ABC_tran"/>
    <property type="match status" value="2"/>
</dbReference>
<proteinExistence type="inferred from homology"/>
<evidence type="ECO:0000256" key="2">
    <source>
        <dbReference type="ARBA" id="ARBA00022448"/>
    </source>
</evidence>
<organism evidence="6 7">
    <name type="scientific">Corynebacterium poyangense</name>
    <dbReference type="NCBI Taxonomy" id="2684405"/>
    <lineage>
        <taxon>Bacteria</taxon>
        <taxon>Bacillati</taxon>
        <taxon>Actinomycetota</taxon>
        <taxon>Actinomycetes</taxon>
        <taxon>Mycobacteriales</taxon>
        <taxon>Corynebacteriaceae</taxon>
        <taxon>Corynebacterium</taxon>
    </lineage>
</organism>